<dbReference type="SUPFAM" id="SSF48371">
    <property type="entry name" value="ARM repeat"/>
    <property type="match status" value="1"/>
</dbReference>
<dbReference type="Pfam" id="PF08623">
    <property type="entry name" value="TIP120"/>
    <property type="match status" value="1"/>
</dbReference>
<feature type="domain" description="TATA-binding protein interacting (TIP20)" evidence="5">
    <location>
        <begin position="1126"/>
        <end position="1282"/>
    </location>
</feature>
<evidence type="ECO:0000256" key="2">
    <source>
        <dbReference type="ARBA" id="ARBA00022737"/>
    </source>
</evidence>
<feature type="region of interest" description="Disordered" evidence="4">
    <location>
        <begin position="400"/>
        <end position="428"/>
    </location>
</feature>
<evidence type="ECO:0000259" key="5">
    <source>
        <dbReference type="Pfam" id="PF08623"/>
    </source>
</evidence>
<keyword evidence="2" id="KW-0677">Repeat</keyword>
<dbReference type="Pfam" id="PF25782">
    <property type="entry name" value="TPR_CAND1"/>
    <property type="match status" value="1"/>
</dbReference>
<dbReference type="InterPro" id="IPR013932">
    <property type="entry name" value="TATA-bd_TIP120"/>
</dbReference>
<name>A0A5S6R0U0_TRIMR</name>
<evidence type="ECO:0000256" key="4">
    <source>
        <dbReference type="SAM" id="MobiDB-lite"/>
    </source>
</evidence>
<reference evidence="7" key="1">
    <citation type="submission" date="2019-12" db="UniProtKB">
        <authorList>
            <consortium name="WormBaseParasite"/>
        </authorList>
    </citation>
    <scope>IDENTIFICATION</scope>
</reference>
<dbReference type="InterPro" id="IPR011989">
    <property type="entry name" value="ARM-like"/>
</dbReference>
<dbReference type="STRING" id="70415.A0A5S6R0U0"/>
<comment type="similarity">
    <text evidence="1">Belongs to the CAND family.</text>
</comment>
<evidence type="ECO:0000313" key="7">
    <source>
        <dbReference type="WBParaSite" id="TMUE_3000013095.1"/>
    </source>
</evidence>
<dbReference type="PANTHER" id="PTHR12696">
    <property type="entry name" value="TIP120"/>
    <property type="match status" value="1"/>
</dbReference>
<keyword evidence="3" id="KW-0833">Ubl conjugation pathway</keyword>
<dbReference type="WBParaSite" id="TMUE_3000013095.1">
    <property type="protein sequence ID" value="TMUE_3000013095.1"/>
    <property type="gene ID" value="WBGene00285166"/>
</dbReference>
<dbReference type="Gene3D" id="1.25.10.10">
    <property type="entry name" value="Leucine-rich Repeat Variant"/>
    <property type="match status" value="1"/>
</dbReference>
<evidence type="ECO:0000256" key="3">
    <source>
        <dbReference type="ARBA" id="ARBA00022786"/>
    </source>
</evidence>
<dbReference type="GO" id="GO:0010265">
    <property type="term" value="P:SCF complex assembly"/>
    <property type="evidence" value="ECO:0007669"/>
    <property type="project" value="InterPro"/>
</dbReference>
<sequence>MPPCLHLLLNPSFGAVKGESCSKRFREHMAAVTRYKNAEQRLNGTQTRRRGRPPKLSLKKAMDETKKASAFHEQRLVVIKRSISKMSMSSFYVARLLEKMTSVDKDYRFMATSDLISELEKDSIKLDDDNERRVVNTVLLLLEDGNSEVQNLAVRCMGRLVNKVKDPRADQIVKSLCVGMKSEDYQRRDVHCIGLRNVITHLPNSGGANVMNVCRLVCPNLVNILQDENTVFEIKMECLEMLNIILTRFGTRLPEYHEPVKDTVVALMRNSRMAIRKRAVQVLCVLVNVGSKTILECVGTLLVDLLKDQSNLSSLRTYINCVGALSMATGSRFAPYLTQVLPTIVRYCRTVDDDEVREGCLQCFENVLFRCSVECTPCIDEIVDLSLTYLSYDPNYHYGEDQDAKEDGDSSGMDVDYGSSEDEQEFSDDDDMSWKVRRAAAKCIGATITARRELLLRFCTNVAPMLIERLKEREEIVKDDIFATLIILLKHCSLASSCATGAGDHGCNEVLSTVQSLVPQMVRSASRLLRERSPKTKKNSFALLTELVHVMPGILSTHFRQLVPALCSALEDKMSSSELKLDALQFLCDTIESHQFSVFDLYIGVLVEMLMHAADDPFYKVSALSLAVLQALMRSLRPCNVVTELNWTVYAPMVTKVYGFVLKKLNATDVDQEIKERAITCAGVLLACFGDYLKDDLNACLFILLERTRNEVTRLIAVRTFVVILESPVQMSVDPILPDLLACLSTYLKKNVRVLRLKTLRLLHLLIIRHKSSLNPDLLNEIMNKIPSLISKDDLELSEHALVLVTDVLVVAPEVALENCEQILKPVLSLLSVPLLYDLSLETVFIFFFTLCRALTKQASSFGFDQLKNSLIKSLDGIEDTSQGKYAYKSTARCLGAVVSAEPTKAAEVLKELFLNLESRSTCDALRMFSLLAIGEIIRVLPKFLSAINVEAIFEQCFSDSEELKSTASHALGRMAIANLSYFLPFILNRISTQSKQQYLFLNSLLEIVSSSKTCNGRSTFPDLVKPYCDQIWKVLIAYAASSVEGVRNVVAECLGKICVLDPPVFLPRLADLLASSSAFLARTTITIAVKFSVLDLPSQFDNTFKSYVKQLFAGLHDKELGTALMKDFVNDFAPAVYGETVVRQCLIHEIEMGPFKQTIDSGVDLRNAAFACMNTMLCKCFDRLDTDEFIKYMESGLKDHHDIQILSHLMLIKVAALRPANILRHLENVVEPIKIACTSKVKTNAVKQEYEKHDELKRYALKSFGALLNIPDADKHPSVCELIGIIKGSHELSNLYKTARQDLVAEADDDKDQETLMELHPAET</sequence>
<keyword evidence="6" id="KW-1185">Reference proteome</keyword>
<dbReference type="InterPro" id="IPR039852">
    <property type="entry name" value="CAND1/CAND2"/>
</dbReference>
<organism evidence="6 7">
    <name type="scientific">Trichuris muris</name>
    <name type="common">Mouse whipworm</name>
    <dbReference type="NCBI Taxonomy" id="70415"/>
    <lineage>
        <taxon>Eukaryota</taxon>
        <taxon>Metazoa</taxon>
        <taxon>Ecdysozoa</taxon>
        <taxon>Nematoda</taxon>
        <taxon>Enoplea</taxon>
        <taxon>Dorylaimia</taxon>
        <taxon>Trichinellida</taxon>
        <taxon>Trichuridae</taxon>
        <taxon>Trichuris</taxon>
    </lineage>
</organism>
<evidence type="ECO:0000256" key="1">
    <source>
        <dbReference type="ARBA" id="ARBA00007657"/>
    </source>
</evidence>
<accession>A0A5S6R0U0</accession>
<dbReference type="Proteomes" id="UP000046395">
    <property type="component" value="Unassembled WGS sequence"/>
</dbReference>
<protein>
    <submittedName>
        <fullName evidence="7">TIP120 domain-containing protein</fullName>
    </submittedName>
</protein>
<proteinExistence type="inferred from homology"/>
<feature type="compositionally biased region" description="Acidic residues" evidence="4">
    <location>
        <begin position="419"/>
        <end position="428"/>
    </location>
</feature>
<evidence type="ECO:0000313" key="6">
    <source>
        <dbReference type="Proteomes" id="UP000046395"/>
    </source>
</evidence>
<dbReference type="InterPro" id="IPR016024">
    <property type="entry name" value="ARM-type_fold"/>
</dbReference>